<dbReference type="Gramene" id="OB03G44750.1">
    <property type="protein sequence ID" value="OB03G44750.1"/>
    <property type="gene ID" value="OB03G44750"/>
</dbReference>
<dbReference type="EnsemblPlants" id="OB03G44750.1">
    <property type="protein sequence ID" value="OB03G44750.1"/>
    <property type="gene ID" value="OB03G44750"/>
</dbReference>
<organism evidence="1">
    <name type="scientific">Oryza brachyantha</name>
    <name type="common">malo sina</name>
    <dbReference type="NCBI Taxonomy" id="4533"/>
    <lineage>
        <taxon>Eukaryota</taxon>
        <taxon>Viridiplantae</taxon>
        <taxon>Streptophyta</taxon>
        <taxon>Embryophyta</taxon>
        <taxon>Tracheophyta</taxon>
        <taxon>Spermatophyta</taxon>
        <taxon>Magnoliopsida</taxon>
        <taxon>Liliopsida</taxon>
        <taxon>Poales</taxon>
        <taxon>Poaceae</taxon>
        <taxon>BOP clade</taxon>
        <taxon>Oryzoideae</taxon>
        <taxon>Oryzeae</taxon>
        <taxon>Oryzinae</taxon>
        <taxon>Oryza</taxon>
    </lineage>
</organism>
<dbReference type="Proteomes" id="UP000006038">
    <property type="component" value="Chromosome 3"/>
</dbReference>
<name>J3LTU9_ORYBR</name>
<accession>J3LTU9</accession>
<keyword evidence="2" id="KW-1185">Reference proteome</keyword>
<proteinExistence type="predicted"/>
<dbReference type="AlphaFoldDB" id="J3LTU9"/>
<dbReference type="HOGENOM" id="CLU_2801570_0_0_1"/>
<reference evidence="1" key="2">
    <citation type="submission" date="2013-04" db="UniProtKB">
        <authorList>
            <consortium name="EnsemblPlants"/>
        </authorList>
    </citation>
    <scope>IDENTIFICATION</scope>
</reference>
<reference evidence="1" key="1">
    <citation type="journal article" date="2013" name="Nat. Commun.">
        <title>Whole-genome sequencing of Oryza brachyantha reveals mechanisms underlying Oryza genome evolution.</title>
        <authorList>
            <person name="Chen J."/>
            <person name="Huang Q."/>
            <person name="Gao D."/>
            <person name="Wang J."/>
            <person name="Lang Y."/>
            <person name="Liu T."/>
            <person name="Li B."/>
            <person name="Bai Z."/>
            <person name="Luis Goicoechea J."/>
            <person name="Liang C."/>
            <person name="Chen C."/>
            <person name="Zhang W."/>
            <person name="Sun S."/>
            <person name="Liao Y."/>
            <person name="Zhang X."/>
            <person name="Yang L."/>
            <person name="Song C."/>
            <person name="Wang M."/>
            <person name="Shi J."/>
            <person name="Liu G."/>
            <person name="Liu J."/>
            <person name="Zhou H."/>
            <person name="Zhou W."/>
            <person name="Yu Q."/>
            <person name="An N."/>
            <person name="Chen Y."/>
            <person name="Cai Q."/>
            <person name="Wang B."/>
            <person name="Liu B."/>
            <person name="Min J."/>
            <person name="Huang Y."/>
            <person name="Wu H."/>
            <person name="Li Z."/>
            <person name="Zhang Y."/>
            <person name="Yin Y."/>
            <person name="Song W."/>
            <person name="Jiang J."/>
            <person name="Jackson S.A."/>
            <person name="Wing R.A."/>
            <person name="Wang J."/>
            <person name="Chen M."/>
        </authorList>
    </citation>
    <scope>NUCLEOTIDE SEQUENCE [LARGE SCALE GENOMIC DNA]</scope>
    <source>
        <strain evidence="1">cv. IRGC 101232</strain>
    </source>
</reference>
<evidence type="ECO:0000313" key="2">
    <source>
        <dbReference type="Proteomes" id="UP000006038"/>
    </source>
</evidence>
<evidence type="ECO:0000313" key="1">
    <source>
        <dbReference type="EnsemblPlants" id="OB03G44750.1"/>
    </source>
</evidence>
<sequence>LIYQNQDKYPPNLSKNNQKLLNQVENMGYGMSDASASVQSSAFIGLIHKELQAENKTFQASKHQFFRI</sequence>
<protein>
    <submittedName>
        <fullName evidence="1">Uncharacterized protein</fullName>
    </submittedName>
</protein>